<dbReference type="EMBL" id="JBHUIX010000009">
    <property type="protein sequence ID" value="MFD2173991.1"/>
    <property type="molecule type" value="Genomic_DNA"/>
</dbReference>
<organism evidence="7 8">
    <name type="scientific">Rhodobacter lacus</name>
    <dbReference type="NCBI Taxonomy" id="1641972"/>
    <lineage>
        <taxon>Bacteria</taxon>
        <taxon>Pseudomonadati</taxon>
        <taxon>Pseudomonadota</taxon>
        <taxon>Alphaproteobacteria</taxon>
        <taxon>Rhodobacterales</taxon>
        <taxon>Rhodobacter group</taxon>
        <taxon>Rhodobacter</taxon>
    </lineage>
</organism>
<feature type="signal peptide" evidence="5">
    <location>
        <begin position="1"/>
        <end position="25"/>
    </location>
</feature>
<dbReference type="Pfam" id="PF13442">
    <property type="entry name" value="Cytochrome_CBB3"/>
    <property type="match status" value="1"/>
</dbReference>
<proteinExistence type="predicted"/>
<keyword evidence="2 4" id="KW-0479">Metal-binding</keyword>
<evidence type="ECO:0000313" key="8">
    <source>
        <dbReference type="Proteomes" id="UP001597413"/>
    </source>
</evidence>
<keyword evidence="5" id="KW-0732">Signal</keyword>
<evidence type="ECO:0000259" key="6">
    <source>
        <dbReference type="PROSITE" id="PS51007"/>
    </source>
</evidence>
<evidence type="ECO:0000256" key="4">
    <source>
        <dbReference type="PROSITE-ProRule" id="PRU00433"/>
    </source>
</evidence>
<keyword evidence="8" id="KW-1185">Reference proteome</keyword>
<dbReference type="RefSeq" id="WP_377388986.1">
    <property type="nucleotide sequence ID" value="NZ_JBHUIX010000009.1"/>
</dbReference>
<protein>
    <submittedName>
        <fullName evidence="7">C-type cytochrome</fullName>
    </submittedName>
</protein>
<dbReference type="PROSITE" id="PS51007">
    <property type="entry name" value="CYTC"/>
    <property type="match status" value="1"/>
</dbReference>
<dbReference type="SUPFAM" id="SSF46626">
    <property type="entry name" value="Cytochrome c"/>
    <property type="match status" value="1"/>
</dbReference>
<dbReference type="InterPro" id="IPR036909">
    <property type="entry name" value="Cyt_c-like_dom_sf"/>
</dbReference>
<evidence type="ECO:0000313" key="7">
    <source>
        <dbReference type="EMBL" id="MFD2173991.1"/>
    </source>
</evidence>
<reference evidence="8" key="1">
    <citation type="journal article" date="2019" name="Int. J. Syst. Evol. Microbiol.">
        <title>The Global Catalogue of Microorganisms (GCM) 10K type strain sequencing project: providing services to taxonomists for standard genome sequencing and annotation.</title>
        <authorList>
            <consortium name="The Broad Institute Genomics Platform"/>
            <consortium name="The Broad Institute Genome Sequencing Center for Infectious Disease"/>
            <person name="Wu L."/>
            <person name="Ma J."/>
        </authorList>
    </citation>
    <scope>NUCLEOTIDE SEQUENCE [LARGE SCALE GENOMIC DNA]</scope>
    <source>
        <strain evidence="8">CCUG 55131</strain>
    </source>
</reference>
<name>A0ABW5A815_9RHOB</name>
<dbReference type="InterPro" id="IPR009056">
    <property type="entry name" value="Cyt_c-like_dom"/>
</dbReference>
<feature type="domain" description="Cytochrome c" evidence="6">
    <location>
        <begin position="33"/>
        <end position="107"/>
    </location>
</feature>
<evidence type="ECO:0000256" key="2">
    <source>
        <dbReference type="ARBA" id="ARBA00022723"/>
    </source>
</evidence>
<evidence type="ECO:0000256" key="1">
    <source>
        <dbReference type="ARBA" id="ARBA00022617"/>
    </source>
</evidence>
<evidence type="ECO:0000256" key="3">
    <source>
        <dbReference type="ARBA" id="ARBA00023004"/>
    </source>
</evidence>
<keyword evidence="3 4" id="KW-0408">Iron</keyword>
<feature type="chain" id="PRO_5045969139" evidence="5">
    <location>
        <begin position="26"/>
        <end position="127"/>
    </location>
</feature>
<dbReference type="Proteomes" id="UP001597413">
    <property type="component" value="Unassembled WGS sequence"/>
</dbReference>
<dbReference type="Gene3D" id="1.10.760.10">
    <property type="entry name" value="Cytochrome c-like domain"/>
    <property type="match status" value="1"/>
</dbReference>
<accession>A0ABW5A815</accession>
<keyword evidence="1 4" id="KW-0349">Heme</keyword>
<gene>
    <name evidence="7" type="ORF">ACFSM0_07815</name>
</gene>
<evidence type="ECO:0000256" key="5">
    <source>
        <dbReference type="SAM" id="SignalP"/>
    </source>
</evidence>
<comment type="caution">
    <text evidence="7">The sequence shown here is derived from an EMBL/GenBank/DDBJ whole genome shotgun (WGS) entry which is preliminary data.</text>
</comment>
<sequence>MRFSFKLMPLSLALLASLGTGAALADGVDPAAAAQMRGDRSGARLAQNTCLQCHGMGVAPDLRLQKLDFKTLHHITRNGLNAMPAFREGEISDQELHEVFAYITSLQVQPGTKPGIVPGTYLEREGH</sequence>